<evidence type="ECO:0000313" key="7">
    <source>
        <dbReference type="EMBL" id="SEI46373.1"/>
    </source>
</evidence>
<feature type="transmembrane region" description="Helical" evidence="6">
    <location>
        <begin position="330"/>
        <end position="350"/>
    </location>
</feature>
<dbReference type="Proteomes" id="UP000198866">
    <property type="component" value="Unassembled WGS sequence"/>
</dbReference>
<dbReference type="InterPro" id="IPR050833">
    <property type="entry name" value="Poly_Biosynth_Transport"/>
</dbReference>
<keyword evidence="4 6" id="KW-1133">Transmembrane helix</keyword>
<dbReference type="PANTHER" id="PTHR30250:SF26">
    <property type="entry name" value="PSMA PROTEIN"/>
    <property type="match status" value="1"/>
</dbReference>
<dbReference type="EMBL" id="FNYE01000001">
    <property type="protein sequence ID" value="SEI46373.1"/>
    <property type="molecule type" value="Genomic_DNA"/>
</dbReference>
<dbReference type="InterPro" id="IPR002797">
    <property type="entry name" value="Polysacc_synth"/>
</dbReference>
<evidence type="ECO:0000256" key="1">
    <source>
        <dbReference type="ARBA" id="ARBA00004651"/>
    </source>
</evidence>
<feature type="transmembrane region" description="Helical" evidence="6">
    <location>
        <begin position="444"/>
        <end position="462"/>
    </location>
</feature>
<keyword evidence="2" id="KW-1003">Cell membrane</keyword>
<dbReference type="AlphaFoldDB" id="A0A1H6QS34"/>
<proteinExistence type="predicted"/>
<feature type="transmembrane region" description="Helical" evidence="6">
    <location>
        <begin position="468"/>
        <end position="488"/>
    </location>
</feature>
<evidence type="ECO:0000256" key="3">
    <source>
        <dbReference type="ARBA" id="ARBA00022692"/>
    </source>
</evidence>
<evidence type="ECO:0000256" key="4">
    <source>
        <dbReference type="ARBA" id="ARBA00022989"/>
    </source>
</evidence>
<evidence type="ECO:0000256" key="2">
    <source>
        <dbReference type="ARBA" id="ARBA00022475"/>
    </source>
</evidence>
<feature type="transmembrane region" description="Helical" evidence="6">
    <location>
        <begin position="362"/>
        <end position="382"/>
    </location>
</feature>
<organism evidence="7 8">
    <name type="scientific">Paraburkholderia diazotrophica</name>
    <dbReference type="NCBI Taxonomy" id="667676"/>
    <lineage>
        <taxon>Bacteria</taxon>
        <taxon>Pseudomonadati</taxon>
        <taxon>Pseudomonadota</taxon>
        <taxon>Betaproteobacteria</taxon>
        <taxon>Burkholderiales</taxon>
        <taxon>Burkholderiaceae</taxon>
        <taxon>Paraburkholderia</taxon>
    </lineage>
</organism>
<keyword evidence="3 6" id="KW-0812">Transmembrane</keyword>
<dbReference type="STRING" id="667676.SAMN05192539_1001543"/>
<gene>
    <name evidence="7" type="ORF">SAMN05192539_1001543</name>
</gene>
<accession>A0A1H6QS34</accession>
<protein>
    <submittedName>
        <fullName evidence="7">Membrane protein involved in the export of O-antigen and teichoic acid</fullName>
    </submittedName>
</protein>
<feature type="transmembrane region" description="Helical" evidence="6">
    <location>
        <begin position="31"/>
        <end position="53"/>
    </location>
</feature>
<evidence type="ECO:0000313" key="8">
    <source>
        <dbReference type="Proteomes" id="UP000198866"/>
    </source>
</evidence>
<feature type="transmembrane region" description="Helical" evidence="6">
    <location>
        <begin position="65"/>
        <end position="84"/>
    </location>
</feature>
<evidence type="ECO:0000256" key="6">
    <source>
        <dbReference type="SAM" id="Phobius"/>
    </source>
</evidence>
<evidence type="ECO:0000256" key="5">
    <source>
        <dbReference type="ARBA" id="ARBA00023136"/>
    </source>
</evidence>
<feature type="transmembrane region" description="Helical" evidence="6">
    <location>
        <begin position="242"/>
        <end position="263"/>
    </location>
</feature>
<name>A0A1H6QS34_9BURK</name>
<feature type="transmembrane region" description="Helical" evidence="6">
    <location>
        <begin position="402"/>
        <end position="424"/>
    </location>
</feature>
<keyword evidence="8" id="KW-1185">Reference proteome</keyword>
<dbReference type="GO" id="GO:0005886">
    <property type="term" value="C:plasma membrane"/>
    <property type="evidence" value="ECO:0007669"/>
    <property type="project" value="UniProtKB-SubCell"/>
</dbReference>
<dbReference type="Pfam" id="PF01943">
    <property type="entry name" value="Polysacc_synt"/>
    <property type="match status" value="1"/>
</dbReference>
<comment type="subcellular location">
    <subcellularLocation>
        <location evidence="1">Cell membrane</location>
        <topology evidence="1">Multi-pass membrane protein</topology>
    </subcellularLocation>
</comment>
<feature type="transmembrane region" description="Helical" evidence="6">
    <location>
        <begin position="184"/>
        <end position="201"/>
    </location>
</feature>
<keyword evidence="5 6" id="KW-0472">Membrane</keyword>
<dbReference type="PANTHER" id="PTHR30250">
    <property type="entry name" value="PST FAMILY PREDICTED COLANIC ACID TRANSPORTER"/>
    <property type="match status" value="1"/>
</dbReference>
<feature type="transmembrane region" description="Helical" evidence="6">
    <location>
        <begin position="151"/>
        <end position="172"/>
    </location>
</feature>
<sequence length="514" mass="55520">MKRRRFSTRTLPTDNAPIQSYPMDKGILRNVVINLIGLILPTFVSLVTVPSYIRLLGVERYGVISLVWTLIGYFSILDLGMSMAAQNHISKARASNDEDACEQVFWSATWLNLATGIIGGLVIYFGAALYTAYFSKVSPGLQHEVYRALPWLAAAIPLANVSWVFAGAINGAERFGIYNANQTLGTFLFQLLPLAAAWIMGPTLQNVLAAAVVARLAAAILLARSAFNVLGIRHIRAPQFNVAKGLFSFGGWMLVASLTNTVAESLDRVMLGTGLGARFVTYYAVPQNLVTRMNIVPTAMLRTLFPRLSAVGRDDADVIMRQSLEFLNGVFTPVALVAIVVLEPFLHVWVGSEVADAAGPVGRILIVSVWLVGQANLARILIQSQVHPAAAARLGLFELPFHALALWYGIAHFGLVGAAVVVAARGLFDYVALLRLSAIHARPIVLDMLAHLAFLVGTLWLATLLPSLPMAIAAGALIVGANVAWSLTMTPALRDLARSLLARLKLRLNPRNSA</sequence>
<reference evidence="8" key="1">
    <citation type="submission" date="2016-10" db="EMBL/GenBank/DDBJ databases">
        <authorList>
            <person name="Varghese N."/>
            <person name="Submissions S."/>
        </authorList>
    </citation>
    <scope>NUCLEOTIDE SEQUENCE [LARGE SCALE GENOMIC DNA]</scope>
    <source>
        <strain evidence="8">LMG 26031</strain>
    </source>
</reference>
<feature type="transmembrane region" description="Helical" evidence="6">
    <location>
        <begin position="104"/>
        <end position="131"/>
    </location>
</feature>
<feature type="transmembrane region" description="Helical" evidence="6">
    <location>
        <begin position="207"/>
        <end position="230"/>
    </location>
</feature>